<proteinExistence type="predicted"/>
<keyword evidence="3" id="KW-1185">Reference proteome</keyword>
<dbReference type="Proteomes" id="UP001230207">
    <property type="component" value="Unassembled WGS sequence"/>
</dbReference>
<name>A0ABU0BRN8_9HYPH</name>
<accession>A0ABU0BRN8</accession>
<dbReference type="EMBL" id="JAUSVF010000001">
    <property type="protein sequence ID" value="MDQ0320905.1"/>
    <property type="molecule type" value="Genomic_DNA"/>
</dbReference>
<feature type="compositionally biased region" description="Basic residues" evidence="1">
    <location>
        <begin position="75"/>
        <end position="84"/>
    </location>
</feature>
<sequence length="84" mass="9009">MTETKDEGTALKKDPLTPAKLSARDKAAATDEMARAIIAAESSARDNKTEKLRALRLQQELAEAEAPPPPAKRASAPKRRAAKS</sequence>
<evidence type="ECO:0008006" key="4">
    <source>
        <dbReference type="Google" id="ProtNLM"/>
    </source>
</evidence>
<evidence type="ECO:0000256" key="1">
    <source>
        <dbReference type="SAM" id="MobiDB-lite"/>
    </source>
</evidence>
<gene>
    <name evidence="2" type="ORF">QO002_003043</name>
</gene>
<feature type="compositionally biased region" description="Basic and acidic residues" evidence="1">
    <location>
        <begin position="1"/>
        <end position="15"/>
    </location>
</feature>
<reference evidence="2 3" key="1">
    <citation type="submission" date="2023-07" db="EMBL/GenBank/DDBJ databases">
        <title>Genomic Encyclopedia of Type Strains, Phase IV (KMG-IV): sequencing the most valuable type-strain genomes for metagenomic binning, comparative biology and taxonomic classification.</title>
        <authorList>
            <person name="Goeker M."/>
        </authorList>
    </citation>
    <scope>NUCLEOTIDE SEQUENCE [LARGE SCALE GENOMIC DNA]</scope>
    <source>
        <strain evidence="2 3">DSM 1112</strain>
    </source>
</reference>
<organism evidence="2 3">
    <name type="scientific">Pararhizobium capsulatum DSM 1112</name>
    <dbReference type="NCBI Taxonomy" id="1121113"/>
    <lineage>
        <taxon>Bacteria</taxon>
        <taxon>Pseudomonadati</taxon>
        <taxon>Pseudomonadota</taxon>
        <taxon>Alphaproteobacteria</taxon>
        <taxon>Hyphomicrobiales</taxon>
        <taxon>Rhizobiaceae</taxon>
        <taxon>Rhizobium/Agrobacterium group</taxon>
        <taxon>Pararhizobium</taxon>
    </lineage>
</organism>
<evidence type="ECO:0000313" key="3">
    <source>
        <dbReference type="Proteomes" id="UP001230207"/>
    </source>
</evidence>
<evidence type="ECO:0000313" key="2">
    <source>
        <dbReference type="EMBL" id="MDQ0320905.1"/>
    </source>
</evidence>
<feature type="region of interest" description="Disordered" evidence="1">
    <location>
        <begin position="1"/>
        <end position="27"/>
    </location>
</feature>
<dbReference type="RefSeq" id="WP_307231057.1">
    <property type="nucleotide sequence ID" value="NZ_JAUSVF010000001.1"/>
</dbReference>
<feature type="region of interest" description="Disordered" evidence="1">
    <location>
        <begin position="59"/>
        <end position="84"/>
    </location>
</feature>
<comment type="caution">
    <text evidence="2">The sequence shown here is derived from an EMBL/GenBank/DDBJ whole genome shotgun (WGS) entry which is preliminary data.</text>
</comment>
<protein>
    <recommendedName>
        <fullName evidence="4">Transcriptional regulator</fullName>
    </recommendedName>
</protein>